<dbReference type="AlphaFoldDB" id="A0A972SL45"/>
<feature type="domain" description="Alpha/beta hydrolase fold-3" evidence="3">
    <location>
        <begin position="82"/>
        <end position="296"/>
    </location>
</feature>
<dbReference type="InterPro" id="IPR002168">
    <property type="entry name" value="Lipase_GDXG_HIS_AS"/>
</dbReference>
<evidence type="ECO:0000313" key="5">
    <source>
        <dbReference type="Proteomes" id="UP000655523"/>
    </source>
</evidence>
<dbReference type="InterPro" id="IPR013094">
    <property type="entry name" value="AB_hydrolase_3"/>
</dbReference>
<proteinExistence type="inferred from homology"/>
<dbReference type="PANTHER" id="PTHR48081:SF8">
    <property type="entry name" value="ALPHA_BETA HYDROLASE FOLD-3 DOMAIN-CONTAINING PROTEIN-RELATED"/>
    <property type="match status" value="1"/>
</dbReference>
<dbReference type="Pfam" id="PF07859">
    <property type="entry name" value="Abhydrolase_3"/>
    <property type="match status" value="1"/>
</dbReference>
<dbReference type="PROSITE" id="PS01173">
    <property type="entry name" value="LIPASE_GDXG_HIS"/>
    <property type="match status" value="1"/>
</dbReference>
<evidence type="ECO:0000259" key="3">
    <source>
        <dbReference type="Pfam" id="PF07859"/>
    </source>
</evidence>
<dbReference type="Gene3D" id="3.40.50.1820">
    <property type="entry name" value="alpha/beta hydrolase"/>
    <property type="match status" value="1"/>
</dbReference>
<dbReference type="InterPro" id="IPR050300">
    <property type="entry name" value="GDXG_lipolytic_enzyme"/>
</dbReference>
<dbReference type="PANTHER" id="PTHR48081">
    <property type="entry name" value="AB HYDROLASE SUPERFAMILY PROTEIN C4A8.06C"/>
    <property type="match status" value="1"/>
</dbReference>
<comment type="caution">
    <text evidence="4">The sequence shown here is derived from an EMBL/GenBank/DDBJ whole genome shotgun (WGS) entry which is preliminary data.</text>
</comment>
<accession>A0A972SL45</accession>
<dbReference type="RefSeq" id="WP_172171645.1">
    <property type="nucleotide sequence ID" value="NZ_WOEZ01000183.1"/>
</dbReference>
<evidence type="ECO:0000256" key="1">
    <source>
        <dbReference type="ARBA" id="ARBA00010515"/>
    </source>
</evidence>
<reference evidence="4 5" key="1">
    <citation type="submission" date="2019-11" db="EMBL/GenBank/DDBJ databases">
        <title>Metabolism of dissolved organic matter in forest soils.</title>
        <authorList>
            <person name="Cyle K.T."/>
            <person name="Wilhelm R.C."/>
            <person name="Martinez C.E."/>
        </authorList>
    </citation>
    <scope>NUCLEOTIDE SEQUENCE [LARGE SCALE GENOMIC DNA]</scope>
    <source>
        <strain evidence="4 5">5N</strain>
    </source>
</reference>
<dbReference type="Proteomes" id="UP000655523">
    <property type="component" value="Unassembled WGS sequence"/>
</dbReference>
<dbReference type="EMBL" id="WOEZ01000183">
    <property type="protein sequence ID" value="NPT58829.1"/>
    <property type="molecule type" value="Genomic_DNA"/>
</dbReference>
<dbReference type="GO" id="GO:0016787">
    <property type="term" value="F:hydrolase activity"/>
    <property type="evidence" value="ECO:0007669"/>
    <property type="project" value="UniProtKB-KW"/>
</dbReference>
<protein>
    <submittedName>
        <fullName evidence="4">Alpha/beta hydrolase fold domain-containing protein</fullName>
    </submittedName>
</protein>
<name>A0A972SL45_9BURK</name>
<keyword evidence="2 4" id="KW-0378">Hydrolase</keyword>
<sequence length="332" mass="35682">MLEPEIAAFIERTAAIYAGHSTSLPPSEQRAIYERYAAALTPPLPADVIAEDAVFRASAGHLIRLRLYRSRRKASRTRGGTVLYFHGGGFVLGSLESHQIVTARIAADTGLDVIAVDYRLAPEHRAPAAHDDCLEVTLAALDGRLPFDSLAENALQLAGDSAGANLAASAAMRLRDDGVQGVCGLALVYPMLGTEPQMPARESEAHAPMLTLADVHAFRDLYWGERGGKRGGERAPYPAWTIPIDAARFDGLPPTLAIGVEHDPLRDDARVFVERVNAAGGHAQLWIGTGLVHGCWRALESSPGVQALHHTVCQFLESTNPRFTSEPLPHSA</sequence>
<gene>
    <name evidence="4" type="ORF">GNZ13_30795</name>
</gene>
<comment type="similarity">
    <text evidence="1">Belongs to the 'GDXG' lipolytic enzyme family.</text>
</comment>
<organism evidence="4 5">
    <name type="scientific">Paraburkholderia elongata</name>
    <dbReference type="NCBI Taxonomy" id="2675747"/>
    <lineage>
        <taxon>Bacteria</taxon>
        <taxon>Pseudomonadati</taxon>
        <taxon>Pseudomonadota</taxon>
        <taxon>Betaproteobacteria</taxon>
        <taxon>Burkholderiales</taxon>
        <taxon>Burkholderiaceae</taxon>
        <taxon>Paraburkholderia</taxon>
    </lineage>
</organism>
<evidence type="ECO:0000313" key="4">
    <source>
        <dbReference type="EMBL" id="NPT58829.1"/>
    </source>
</evidence>
<evidence type="ECO:0000256" key="2">
    <source>
        <dbReference type="ARBA" id="ARBA00022801"/>
    </source>
</evidence>
<dbReference type="SUPFAM" id="SSF53474">
    <property type="entry name" value="alpha/beta-Hydrolases"/>
    <property type="match status" value="1"/>
</dbReference>
<keyword evidence="5" id="KW-1185">Reference proteome</keyword>
<dbReference type="InterPro" id="IPR029058">
    <property type="entry name" value="AB_hydrolase_fold"/>
</dbReference>